<dbReference type="AlphaFoldDB" id="A0A8H4VRZ2"/>
<dbReference type="EMBL" id="JAACJL010000030">
    <property type="protein sequence ID" value="KAF4617894.1"/>
    <property type="molecule type" value="Genomic_DNA"/>
</dbReference>
<dbReference type="InterPro" id="IPR029058">
    <property type="entry name" value="AB_hydrolase_fold"/>
</dbReference>
<feature type="compositionally biased region" description="Low complexity" evidence="1">
    <location>
        <begin position="746"/>
        <end position="757"/>
    </location>
</feature>
<feature type="compositionally biased region" description="Basic and acidic residues" evidence="1">
    <location>
        <begin position="330"/>
        <end position="339"/>
    </location>
</feature>
<feature type="region of interest" description="Disordered" evidence="1">
    <location>
        <begin position="569"/>
        <end position="693"/>
    </location>
</feature>
<feature type="compositionally biased region" description="Basic and acidic residues" evidence="1">
    <location>
        <begin position="770"/>
        <end position="790"/>
    </location>
</feature>
<evidence type="ECO:0008006" key="4">
    <source>
        <dbReference type="Google" id="ProtNLM"/>
    </source>
</evidence>
<accession>A0A8H4VRZ2</accession>
<keyword evidence="3" id="KW-1185">Reference proteome</keyword>
<feature type="region of interest" description="Disordered" evidence="1">
    <location>
        <begin position="330"/>
        <end position="359"/>
    </location>
</feature>
<evidence type="ECO:0000313" key="3">
    <source>
        <dbReference type="Proteomes" id="UP000521872"/>
    </source>
</evidence>
<dbReference type="PANTHER" id="PTHR11440">
    <property type="entry name" value="LECITHIN-CHOLESTEROL ACYLTRANSFERASE-RELATED"/>
    <property type="match status" value="1"/>
</dbReference>
<protein>
    <recommendedName>
        <fullName evidence="4">Alpha/beta-hydrolase</fullName>
    </recommendedName>
</protein>
<feature type="region of interest" description="Disordered" evidence="1">
    <location>
        <begin position="36"/>
        <end position="58"/>
    </location>
</feature>
<reference evidence="2 3" key="1">
    <citation type="submission" date="2019-12" db="EMBL/GenBank/DDBJ databases">
        <authorList>
            <person name="Floudas D."/>
            <person name="Bentzer J."/>
            <person name="Ahren D."/>
            <person name="Johansson T."/>
            <person name="Persson P."/>
            <person name="Tunlid A."/>
        </authorList>
    </citation>
    <scope>NUCLEOTIDE SEQUENCE [LARGE SCALE GENOMIC DNA]</scope>
    <source>
        <strain evidence="2 3">CBS 102.39</strain>
    </source>
</reference>
<feature type="compositionally biased region" description="Basic and acidic residues" evidence="1">
    <location>
        <begin position="36"/>
        <end position="50"/>
    </location>
</feature>
<gene>
    <name evidence="2" type="ORF">D9613_005749</name>
</gene>
<feature type="compositionally biased region" description="Low complexity" evidence="1">
    <location>
        <begin position="340"/>
        <end position="359"/>
    </location>
</feature>
<comment type="caution">
    <text evidence="2">The sequence shown here is derived from an EMBL/GenBank/DDBJ whole genome shotgun (WGS) entry which is preliminary data.</text>
</comment>
<feature type="compositionally biased region" description="Basic and acidic residues" evidence="1">
    <location>
        <begin position="569"/>
        <end position="602"/>
    </location>
</feature>
<dbReference type="Gene3D" id="3.40.50.1820">
    <property type="entry name" value="alpha/beta hydrolase"/>
    <property type="match status" value="1"/>
</dbReference>
<sequence length="813" mass="88876">MSSIYFPGHVAVLFRRLVNVVSTLSISHQYVAHTRSTPEDGIEAKPRHGGADGSSSSSIERVWEQWANRSRWNRGLLVDPDLREQQHQGSESVLRAAVDLPRWSLGNWSWPNLNIFSSGGQPELNLPPRDSDDDRPPPTSNNKPTSSPDSHKKQNTRHEPKPRREYHAEPTPSPPDIIHQLLVHPALFDPIRTPRYPIVLCHGLYGFDSRGPLSFPSMRMHYWSNVLSILRGKVGADVIVTSVPGTGSITQRANKLDEQLRVRAGGRGVNFLAHSMGGLDCRHLISHIQPKEYVPLSLTSISTPHRGSPFMDWCATNIGIGKLRQQEKELAERVAKDELSPASKPSSSSSTSSTSSTSSFTQSLTSLPSSFTTLLLSIVDSPAYAHLTSNYLNDVFNPSTPDDPSVKYWSVAGRMSAESVSVWHPFWLPKMVLDGVEERERERLKKIWEEERGGAMNENDAGKGNGKKKVPFWADEREWGNDGLVTVQSAKWGEFLGIMEGCDHWEMRGARGIEFGVDLPAIPALGLGASPLASSTSNARGQAEPAPTARGDGWGFGDWTRFVGAWKKSREAEEKEKMGEKGKVVVRAEEKKGEKKDGREASADCPPPGVPWEASASREASSSSSRTSSSSTSHHASSSPASFSTPLPSSSSPSSSSSSTLSSIPSTPTLSKPQARAAQRERERLKDDAAVRNSTDTLSVVFDWLIDRVPDPRGILGKKESEAEAVVRKAQKEIGALGAMYNTGVSSSSSSSGSAAGAGAGAPPLPSHDPPSEMKKRMEREGKVRTRNKELESKRDLERFYVALARRMYDEGL</sequence>
<feature type="compositionally biased region" description="Low complexity" evidence="1">
    <location>
        <begin position="614"/>
        <end position="677"/>
    </location>
</feature>
<dbReference type="SUPFAM" id="SSF53474">
    <property type="entry name" value="alpha/beta-Hydrolases"/>
    <property type="match status" value="1"/>
</dbReference>
<organism evidence="2 3">
    <name type="scientific">Agrocybe pediades</name>
    <dbReference type="NCBI Taxonomy" id="84607"/>
    <lineage>
        <taxon>Eukaryota</taxon>
        <taxon>Fungi</taxon>
        <taxon>Dikarya</taxon>
        <taxon>Basidiomycota</taxon>
        <taxon>Agaricomycotina</taxon>
        <taxon>Agaricomycetes</taxon>
        <taxon>Agaricomycetidae</taxon>
        <taxon>Agaricales</taxon>
        <taxon>Agaricineae</taxon>
        <taxon>Strophariaceae</taxon>
        <taxon>Agrocybe</taxon>
    </lineage>
</organism>
<feature type="compositionally biased region" description="Basic and acidic residues" evidence="1">
    <location>
        <begin position="149"/>
        <end position="168"/>
    </location>
</feature>
<feature type="region of interest" description="Disordered" evidence="1">
    <location>
        <begin position="743"/>
        <end position="790"/>
    </location>
</feature>
<feature type="compositionally biased region" description="Basic and acidic residues" evidence="1">
    <location>
        <begin position="678"/>
        <end position="690"/>
    </location>
</feature>
<feature type="region of interest" description="Disordered" evidence="1">
    <location>
        <begin position="532"/>
        <end position="554"/>
    </location>
</feature>
<evidence type="ECO:0000256" key="1">
    <source>
        <dbReference type="SAM" id="MobiDB-lite"/>
    </source>
</evidence>
<dbReference type="Proteomes" id="UP000521872">
    <property type="component" value="Unassembled WGS sequence"/>
</dbReference>
<name>A0A8H4VRZ2_9AGAR</name>
<evidence type="ECO:0000313" key="2">
    <source>
        <dbReference type="EMBL" id="KAF4617894.1"/>
    </source>
</evidence>
<proteinExistence type="predicted"/>
<feature type="region of interest" description="Disordered" evidence="1">
    <location>
        <begin position="119"/>
        <end position="176"/>
    </location>
</feature>